<protein>
    <submittedName>
        <fullName evidence="1">Thiol-disulfide oxidoreductase DCC family protein</fullName>
    </submittedName>
</protein>
<evidence type="ECO:0000313" key="1">
    <source>
        <dbReference type="EMBL" id="RYU91018.1"/>
    </source>
</evidence>
<dbReference type="Pfam" id="PF04134">
    <property type="entry name" value="DCC1-like"/>
    <property type="match status" value="1"/>
</dbReference>
<dbReference type="GO" id="GO:0015035">
    <property type="term" value="F:protein-disulfide reductase activity"/>
    <property type="evidence" value="ECO:0007669"/>
    <property type="project" value="InterPro"/>
</dbReference>
<organism evidence="1 2">
    <name type="scientific">Emticicia agri</name>
    <dbReference type="NCBI Taxonomy" id="2492393"/>
    <lineage>
        <taxon>Bacteria</taxon>
        <taxon>Pseudomonadati</taxon>
        <taxon>Bacteroidota</taxon>
        <taxon>Cytophagia</taxon>
        <taxon>Cytophagales</taxon>
        <taxon>Leadbetterellaceae</taxon>
        <taxon>Emticicia</taxon>
    </lineage>
</organism>
<dbReference type="PANTHER" id="PTHR33639">
    <property type="entry name" value="THIOL-DISULFIDE OXIDOREDUCTASE DCC"/>
    <property type="match status" value="1"/>
</dbReference>
<dbReference type="RefSeq" id="WP_130024350.1">
    <property type="nucleotide sequence ID" value="NZ_SEWF01000118.1"/>
</dbReference>
<dbReference type="InterPro" id="IPR007263">
    <property type="entry name" value="DCC1-like"/>
</dbReference>
<dbReference type="EMBL" id="SEWF01000118">
    <property type="protein sequence ID" value="RYU91018.1"/>
    <property type="molecule type" value="Genomic_DNA"/>
</dbReference>
<comment type="caution">
    <text evidence="1">The sequence shown here is derived from an EMBL/GenBank/DDBJ whole genome shotgun (WGS) entry which is preliminary data.</text>
</comment>
<dbReference type="OrthoDB" id="9785438at2"/>
<proteinExistence type="predicted"/>
<sequence length="129" mass="14871">MVVLFDGVCNFCNASINFLIDRDQKGVFKFAALQSEPGRAILAKYQITTITDFDSVILEKDGRLYQKSDAALEIARNMNGLWKLLYGFKIVPKFIRDFVYDLVAKNRYRFMGKMDACRLPTPELKARFL</sequence>
<dbReference type="AlphaFoldDB" id="A0A4Q5LNS5"/>
<name>A0A4Q5LNS5_9BACT</name>
<dbReference type="PANTHER" id="PTHR33639:SF2">
    <property type="entry name" value="DUF393 DOMAIN-CONTAINING PROTEIN"/>
    <property type="match status" value="1"/>
</dbReference>
<accession>A0A4Q5LNS5</accession>
<keyword evidence="2" id="KW-1185">Reference proteome</keyword>
<dbReference type="InterPro" id="IPR052927">
    <property type="entry name" value="DCC_oxidoreductase"/>
</dbReference>
<evidence type="ECO:0000313" key="2">
    <source>
        <dbReference type="Proteomes" id="UP000293162"/>
    </source>
</evidence>
<gene>
    <name evidence="1" type="ORF">EWM59_27245</name>
</gene>
<dbReference type="Proteomes" id="UP000293162">
    <property type="component" value="Unassembled WGS sequence"/>
</dbReference>
<reference evidence="1 2" key="1">
    <citation type="submission" date="2019-02" db="EMBL/GenBank/DDBJ databases">
        <title>Bacterial novel species Emticicia sp. 17J42-9 isolated from soil.</title>
        <authorList>
            <person name="Jung H.-Y."/>
        </authorList>
    </citation>
    <scope>NUCLEOTIDE SEQUENCE [LARGE SCALE GENOMIC DNA]</scope>
    <source>
        <strain evidence="1 2">17J42-9</strain>
    </source>
</reference>